<sequence length="364" mass="39987">MLQRAMAQGPARQTRIAYAIDPRFPGGTSSAVAAELGAVAGMASVRVHPVHSRMFRDRPVSPRLAECLASLGIALAAEGETIRGDLVILHNPACLKFQDQAGFQIIARHLVVVTHENFLRPGDAPSFDVAKCLGQIDRASLCARKSLAPISAVNRASIQSWARTNDLPAGWDLLPEDWFNICDAPLRPATDRPRDRRGRHSRPGLEKFPPLRDLELCFPAHAESNVILGADLLMRLPELPTHWRLYPFGGLDLSRYFEMIDFLPYFTSPMWRESYGRVLAEGVAAGKVVLSDPQTAMTFQGAVVATTPAGVDGIIARMIADPGLYRAQVAEGQEIIARHGAGQFRALLERLFPDLFPTRLERVS</sequence>
<evidence type="ECO:0000313" key="1">
    <source>
        <dbReference type="EMBL" id="PPB82282.1"/>
    </source>
</evidence>
<gene>
    <name evidence="1" type="ORF">LV82_00209</name>
</gene>
<organism evidence="1 2">
    <name type="scientific">Albidovulum inexpectatum</name>
    <dbReference type="NCBI Taxonomy" id="196587"/>
    <lineage>
        <taxon>Bacteria</taxon>
        <taxon>Pseudomonadati</taxon>
        <taxon>Pseudomonadota</taxon>
        <taxon>Alphaproteobacteria</taxon>
        <taxon>Rhodobacterales</taxon>
        <taxon>Paracoccaceae</taxon>
        <taxon>Albidovulum</taxon>
    </lineage>
</organism>
<proteinExistence type="predicted"/>
<reference evidence="1 2" key="1">
    <citation type="submission" date="2018-01" db="EMBL/GenBank/DDBJ databases">
        <title>Genomic Encyclopedia of Archaeal and Bacterial Type Strains, Phase II (KMG-II): from individual species to whole genera.</title>
        <authorList>
            <person name="Goeker M."/>
        </authorList>
    </citation>
    <scope>NUCLEOTIDE SEQUENCE [LARGE SCALE GENOMIC DNA]</scope>
    <source>
        <strain evidence="1 2">DSM 12048</strain>
    </source>
</reference>
<name>A0A2S5JLH4_9RHOB</name>
<protein>
    <recommendedName>
        <fullName evidence="3">Glycosyl transferase family 1</fullName>
    </recommendedName>
</protein>
<dbReference type="Proteomes" id="UP000239736">
    <property type="component" value="Unassembled WGS sequence"/>
</dbReference>
<accession>A0A2S5JLH4</accession>
<keyword evidence="2" id="KW-1185">Reference proteome</keyword>
<comment type="caution">
    <text evidence="1">The sequence shown here is derived from an EMBL/GenBank/DDBJ whole genome shotgun (WGS) entry which is preliminary data.</text>
</comment>
<dbReference type="AlphaFoldDB" id="A0A2S5JLH4"/>
<dbReference type="RefSeq" id="WP_104068852.1">
    <property type="nucleotide sequence ID" value="NZ_PRDS01000001.1"/>
</dbReference>
<dbReference type="OrthoDB" id="8549922at2"/>
<dbReference type="EMBL" id="PRDS01000001">
    <property type="protein sequence ID" value="PPB82282.1"/>
    <property type="molecule type" value="Genomic_DNA"/>
</dbReference>
<evidence type="ECO:0000313" key="2">
    <source>
        <dbReference type="Proteomes" id="UP000239736"/>
    </source>
</evidence>
<evidence type="ECO:0008006" key="3">
    <source>
        <dbReference type="Google" id="ProtNLM"/>
    </source>
</evidence>